<evidence type="ECO:0000256" key="3">
    <source>
        <dbReference type="ARBA" id="ARBA00020977"/>
    </source>
</evidence>
<dbReference type="Proteomes" id="UP000179807">
    <property type="component" value="Unassembled WGS sequence"/>
</dbReference>
<keyword evidence="6" id="KW-0333">Golgi apparatus</keyword>
<dbReference type="InterPro" id="IPR009316">
    <property type="entry name" value="COG2"/>
</dbReference>
<evidence type="ECO:0000256" key="1">
    <source>
        <dbReference type="ARBA" id="ARBA00004395"/>
    </source>
</evidence>
<feature type="domain" description="Conserved oligomeric Golgi complex subunit 2 N-terminal" evidence="9">
    <location>
        <begin position="23"/>
        <end position="77"/>
    </location>
</feature>
<organism evidence="11 12">
    <name type="scientific">Tritrichomonas foetus</name>
    <dbReference type="NCBI Taxonomy" id="1144522"/>
    <lineage>
        <taxon>Eukaryota</taxon>
        <taxon>Metamonada</taxon>
        <taxon>Parabasalia</taxon>
        <taxon>Tritrichomonadida</taxon>
        <taxon>Tritrichomonadidae</taxon>
        <taxon>Tritrichomonas</taxon>
    </lineage>
</organism>
<dbReference type="GO" id="GO:0015031">
    <property type="term" value="P:protein transport"/>
    <property type="evidence" value="ECO:0007669"/>
    <property type="project" value="UniProtKB-KW"/>
</dbReference>
<evidence type="ECO:0000259" key="9">
    <source>
        <dbReference type="Pfam" id="PF06148"/>
    </source>
</evidence>
<evidence type="ECO:0000256" key="4">
    <source>
        <dbReference type="ARBA" id="ARBA00022448"/>
    </source>
</evidence>
<dbReference type="VEuPathDB" id="TrichDB:TRFO_30333"/>
<evidence type="ECO:0000313" key="11">
    <source>
        <dbReference type="EMBL" id="OHT02503.1"/>
    </source>
</evidence>
<proteinExistence type="inferred from homology"/>
<dbReference type="Pfam" id="PF06148">
    <property type="entry name" value="COG2_N"/>
    <property type="match status" value="1"/>
</dbReference>
<dbReference type="AlphaFoldDB" id="A0A1J4JTR1"/>
<comment type="caution">
    <text evidence="11">The sequence shown here is derived from an EMBL/GenBank/DDBJ whole genome shotgun (WGS) entry which is preliminary data.</text>
</comment>
<keyword evidence="4" id="KW-0813">Transport</keyword>
<dbReference type="GO" id="GO:0006891">
    <property type="term" value="P:intra-Golgi vesicle-mediated transport"/>
    <property type="evidence" value="ECO:0007669"/>
    <property type="project" value="TreeGrafter"/>
</dbReference>
<keyword evidence="12" id="KW-1185">Reference proteome</keyword>
<dbReference type="EMBL" id="MLAK01000864">
    <property type="protein sequence ID" value="OHT02503.1"/>
    <property type="molecule type" value="Genomic_DNA"/>
</dbReference>
<sequence>MTSKSLEMISWKLADFLEPSWTNPDDFLTKFKDNFEDLRSFSASLSQFTDTLKSQLTNIIHDDYTEFVSISKQLLQLGDTMGALLKSLHTAEKAVAKASSTLEASSQPIKVHSDKLHNIRHEYAVCALALEAIEHLQLIESQLNQVDNNIYKLLDISIGFAVTKAKIIGLDQPSEQKPIETEYDRLHSQFENILKNKFLEFLSKRQHENLALVFNTAVMSGSHTFLQKAFGEVIKSNLHLTEQVNKRGGNASTILPLLINYLEDPNGDLKYLISNAPDSFDFLLYSFWESVSSWLDFQITFPIGDPVEQMKSYQQLNTFFSLCESLCRSNEAVLSIRNSPITARIHSKLRLDIYAQLISNKFLLDAEKMFSEPLQPTGKNFFLTFTDSFVEFYAKIFNKDIFIIEQSKDFAIIGMKLIASLSNFAKNSEQSFKPFFVADLLKVGDFLLKETPEFLQAAMKIAIDSLKVTSNQIKEELVSFVTEKCVEHLKYIGNLTAVGIKTNRLLKPSDEATASINFYVDWAKNSKEACSDTEFLTIIVNKLLDEFLSQSSKQLGSIQKTFETIQKFRQTKSPSKSPKQNMFNIETVQNQLKTDLEYISNVARSRNVMVDSFPVYKEIMELLTKDLSSSLNVVSSPTPPPSDSLA</sequence>
<evidence type="ECO:0000256" key="2">
    <source>
        <dbReference type="ARBA" id="ARBA00007603"/>
    </source>
</evidence>
<evidence type="ECO:0000259" key="10">
    <source>
        <dbReference type="Pfam" id="PF12022"/>
    </source>
</evidence>
<evidence type="ECO:0000256" key="5">
    <source>
        <dbReference type="ARBA" id="ARBA00022927"/>
    </source>
</evidence>
<feature type="domain" description="COG complex component COG2 C-terminal" evidence="10">
    <location>
        <begin position="452"/>
        <end position="595"/>
    </location>
</feature>
<dbReference type="PANTHER" id="PTHR12961:SF0">
    <property type="entry name" value="CONSERVED OLIGOMERIC GOLGI COMPLEX SUBUNIT 2"/>
    <property type="match status" value="1"/>
</dbReference>
<evidence type="ECO:0000256" key="7">
    <source>
        <dbReference type="ARBA" id="ARBA00023136"/>
    </source>
</evidence>
<dbReference type="GO" id="GO:0007030">
    <property type="term" value="P:Golgi organization"/>
    <property type="evidence" value="ECO:0007669"/>
    <property type="project" value="InterPro"/>
</dbReference>
<dbReference type="RefSeq" id="XP_068355639.1">
    <property type="nucleotide sequence ID" value="XM_068507292.1"/>
</dbReference>
<dbReference type="InterPro" id="IPR024602">
    <property type="entry name" value="COG_su2_N"/>
</dbReference>
<dbReference type="GO" id="GO:0017119">
    <property type="term" value="C:Golgi transport complex"/>
    <property type="evidence" value="ECO:0007669"/>
    <property type="project" value="TreeGrafter"/>
</dbReference>
<dbReference type="OrthoDB" id="332281at2759"/>
<protein>
    <recommendedName>
        <fullName evidence="3">Conserved oligomeric Golgi complex subunit 2</fullName>
    </recommendedName>
    <alternativeName>
        <fullName evidence="8">Component of oligomeric Golgi complex 2</fullName>
    </alternativeName>
</protein>
<comment type="similarity">
    <text evidence="2">Belongs to the COG2 family.</text>
</comment>
<evidence type="ECO:0000313" key="12">
    <source>
        <dbReference type="Proteomes" id="UP000179807"/>
    </source>
</evidence>
<keyword evidence="7" id="KW-0472">Membrane</keyword>
<reference evidence="11" key="1">
    <citation type="submission" date="2016-10" db="EMBL/GenBank/DDBJ databases">
        <authorList>
            <person name="Benchimol M."/>
            <person name="Almeida L.G."/>
            <person name="Vasconcelos A.T."/>
            <person name="Perreira-Neves A."/>
            <person name="Rosa I.A."/>
            <person name="Tasca T."/>
            <person name="Bogo M.R."/>
            <person name="de Souza W."/>
        </authorList>
    </citation>
    <scope>NUCLEOTIDE SEQUENCE [LARGE SCALE GENOMIC DNA]</scope>
    <source>
        <strain evidence="11">K</strain>
    </source>
</reference>
<keyword evidence="5" id="KW-0653">Protein transport</keyword>
<dbReference type="GeneID" id="94841996"/>
<evidence type="ECO:0000256" key="6">
    <source>
        <dbReference type="ARBA" id="ARBA00023034"/>
    </source>
</evidence>
<gene>
    <name evidence="11" type="ORF">TRFO_30333</name>
</gene>
<dbReference type="GO" id="GO:0000139">
    <property type="term" value="C:Golgi membrane"/>
    <property type="evidence" value="ECO:0007669"/>
    <property type="project" value="UniProtKB-SubCell"/>
</dbReference>
<dbReference type="PANTHER" id="PTHR12961">
    <property type="entry name" value="CONSERVED OLIGOMERIC GOLGI COMPLEX COMPONENT 2"/>
    <property type="match status" value="1"/>
</dbReference>
<name>A0A1J4JTR1_9EUKA</name>
<comment type="subcellular location">
    <subcellularLocation>
        <location evidence="1">Golgi apparatus membrane</location>
        <topology evidence="1">Peripheral membrane protein</topology>
    </subcellularLocation>
</comment>
<dbReference type="InterPro" id="IPR024603">
    <property type="entry name" value="COG_complex_COG2_C"/>
</dbReference>
<dbReference type="Pfam" id="PF12022">
    <property type="entry name" value="COG2_C"/>
    <property type="match status" value="1"/>
</dbReference>
<evidence type="ECO:0000256" key="8">
    <source>
        <dbReference type="ARBA" id="ARBA00031344"/>
    </source>
</evidence>
<accession>A0A1J4JTR1</accession>